<organism evidence="7 8">
    <name type="scientific">Globodera pallida</name>
    <name type="common">Potato cyst nematode worm</name>
    <name type="synonym">Heterodera pallida</name>
    <dbReference type="NCBI Taxonomy" id="36090"/>
    <lineage>
        <taxon>Eukaryota</taxon>
        <taxon>Metazoa</taxon>
        <taxon>Ecdysozoa</taxon>
        <taxon>Nematoda</taxon>
        <taxon>Chromadorea</taxon>
        <taxon>Rhabditida</taxon>
        <taxon>Tylenchina</taxon>
        <taxon>Tylenchomorpha</taxon>
        <taxon>Tylenchoidea</taxon>
        <taxon>Heteroderidae</taxon>
        <taxon>Heteroderinae</taxon>
        <taxon>Globodera</taxon>
    </lineage>
</organism>
<dbReference type="InterPro" id="IPR011545">
    <property type="entry name" value="DEAD/DEAH_box_helicase_dom"/>
</dbReference>
<feature type="domain" description="Helicase C-terminal" evidence="6">
    <location>
        <begin position="307"/>
        <end position="478"/>
    </location>
</feature>
<dbReference type="Gene3D" id="1.10.10.10">
    <property type="entry name" value="Winged helix-like DNA-binding domain superfamily/Winged helix DNA-binding domain"/>
    <property type="match status" value="1"/>
</dbReference>
<dbReference type="Gene3D" id="3.40.50.300">
    <property type="entry name" value="P-loop containing nucleotide triphosphate hydrolases"/>
    <property type="match status" value="3"/>
</dbReference>
<dbReference type="FunFam" id="1.10.10.10:FF:000024">
    <property type="entry name" value="U5 small nuclear ribonucleoprotein helicase"/>
    <property type="match status" value="1"/>
</dbReference>
<evidence type="ECO:0000256" key="2">
    <source>
        <dbReference type="ARBA" id="ARBA00022801"/>
    </source>
</evidence>
<dbReference type="InterPro" id="IPR057842">
    <property type="entry name" value="WH_MER3"/>
</dbReference>
<dbReference type="GO" id="GO:0005524">
    <property type="term" value="F:ATP binding"/>
    <property type="evidence" value="ECO:0007669"/>
    <property type="project" value="UniProtKB-KW"/>
</dbReference>
<dbReference type="InterPro" id="IPR014001">
    <property type="entry name" value="Helicase_ATP-bd"/>
</dbReference>
<dbReference type="WBParaSite" id="GPLIN_000514800">
    <property type="protein sequence ID" value="GPLIN_000514800"/>
    <property type="gene ID" value="GPLIN_000514800"/>
</dbReference>
<keyword evidence="7" id="KW-1185">Reference proteome</keyword>
<dbReference type="GO" id="GO:0004386">
    <property type="term" value="F:helicase activity"/>
    <property type="evidence" value="ECO:0007669"/>
    <property type="project" value="UniProtKB-KW"/>
</dbReference>
<keyword evidence="3" id="KW-0347">Helicase</keyword>
<keyword evidence="1" id="KW-0547">Nucleotide-binding</keyword>
<evidence type="ECO:0000256" key="1">
    <source>
        <dbReference type="ARBA" id="ARBA00022741"/>
    </source>
</evidence>
<evidence type="ECO:0000313" key="7">
    <source>
        <dbReference type="Proteomes" id="UP000050741"/>
    </source>
</evidence>
<evidence type="ECO:0000259" key="5">
    <source>
        <dbReference type="PROSITE" id="PS51192"/>
    </source>
</evidence>
<dbReference type="InterPro" id="IPR027417">
    <property type="entry name" value="P-loop_NTPase"/>
</dbReference>
<accession>A0A183BX09</accession>
<name>A0A183BX09_GLOPA</name>
<dbReference type="Pfam" id="PF23445">
    <property type="entry name" value="WHD_SNRNP200"/>
    <property type="match status" value="1"/>
</dbReference>
<dbReference type="Proteomes" id="UP000050741">
    <property type="component" value="Unassembled WGS sequence"/>
</dbReference>
<keyword evidence="4" id="KW-0067">ATP-binding</keyword>
<dbReference type="Pfam" id="PF00270">
    <property type="entry name" value="DEAD"/>
    <property type="match status" value="1"/>
</dbReference>
<dbReference type="PANTHER" id="PTHR47961:SF13">
    <property type="entry name" value="ACTIVATING SIGNAL COINTEGRATOR 1 COMPLEX SUBUNIT 3"/>
    <property type="match status" value="1"/>
</dbReference>
<feature type="domain" description="Helicase ATP-binding" evidence="5">
    <location>
        <begin position="115"/>
        <end position="280"/>
    </location>
</feature>
<protein>
    <submittedName>
        <fullName evidence="8">Helicase ATP-binding domain-containing protein</fullName>
    </submittedName>
</protein>
<evidence type="ECO:0000259" key="6">
    <source>
        <dbReference type="PROSITE" id="PS51194"/>
    </source>
</evidence>
<dbReference type="GO" id="GO:0016787">
    <property type="term" value="F:hydrolase activity"/>
    <property type="evidence" value="ECO:0007669"/>
    <property type="project" value="UniProtKB-KW"/>
</dbReference>
<dbReference type="PROSITE" id="PS51192">
    <property type="entry name" value="HELICASE_ATP_BIND_1"/>
    <property type="match status" value="1"/>
</dbReference>
<proteinExistence type="predicted"/>
<dbReference type="InterPro" id="IPR036388">
    <property type="entry name" value="WH-like_DNA-bd_sf"/>
</dbReference>
<dbReference type="InterPro" id="IPR050474">
    <property type="entry name" value="Hel308_SKI2-like"/>
</dbReference>
<dbReference type="SUPFAM" id="SSF52540">
    <property type="entry name" value="P-loop containing nucleoside triphosphate hydrolases"/>
    <property type="match status" value="2"/>
</dbReference>
<dbReference type="GO" id="GO:0003676">
    <property type="term" value="F:nucleic acid binding"/>
    <property type="evidence" value="ECO:0007669"/>
    <property type="project" value="InterPro"/>
</dbReference>
<sequence>MDSKDGIDEGLFTSHLKENVKKDQKVAEKIFNYSTNNETGGIIVRVGETKMALPEGSTSRRMEHCDELFIPALGAGNKAFLDNFPRIRIDTMDEFGQRLFEGIESLNVIQSQVYDRAYNSLDNLLICAPTGAGKTNIALLTAAKTIKDNVNNTTGRINKDAFKIIYLAPMKALASEMTKNFSNRLAKLGLKMLVLTPEKWDVITRKSDDEELSQLVRLIIIDEVHLLHDERGPVIESIVARTLRQVEVYHQNLRIVGLSATLPNFEDVAQFLRVDPTRGLYHFDARFRPVPLAQSFLGVRDSDSAGANQRELFEVEQARATTNSYLKATKAMRNAQSQELQQLFQGVRHDRHLMEKMFAEGAIRVMVCTATLAWGVNLPAYAVIIRGTEIFDPQRGVFSDIGILDVQQIFGRAGRPQFEDKGHGVIITTAQKMAHYVQMFHRQAPIESQFQSRILNNMNAEIARGAISNIKEAVEWIRFTYFYIRLRKNPLQYGVEWKELRREPSLVTYLTDFCHVAARRLDLNRMIRYDPL</sequence>
<evidence type="ECO:0000313" key="8">
    <source>
        <dbReference type="WBParaSite" id="GPLIN_000514800"/>
    </source>
</evidence>
<evidence type="ECO:0000256" key="4">
    <source>
        <dbReference type="ARBA" id="ARBA00022840"/>
    </source>
</evidence>
<keyword evidence="2" id="KW-0378">Hydrolase</keyword>
<reference evidence="8" key="2">
    <citation type="submission" date="2016-06" db="UniProtKB">
        <authorList>
            <consortium name="WormBaseParasite"/>
        </authorList>
    </citation>
    <scope>IDENTIFICATION</scope>
</reference>
<evidence type="ECO:0000256" key="3">
    <source>
        <dbReference type="ARBA" id="ARBA00022806"/>
    </source>
</evidence>
<dbReference type="AlphaFoldDB" id="A0A183BX09"/>
<dbReference type="PROSITE" id="PS51194">
    <property type="entry name" value="HELICASE_CTER"/>
    <property type="match status" value="1"/>
</dbReference>
<reference evidence="7" key="1">
    <citation type="submission" date="2014-05" db="EMBL/GenBank/DDBJ databases">
        <title>The genome and life-stage specific transcriptomes of Globodera pallida elucidate key aspects of plant parasitism by a cyst nematode.</title>
        <authorList>
            <person name="Cotton J.A."/>
            <person name="Lilley C.J."/>
            <person name="Jones L.M."/>
            <person name="Kikuchi T."/>
            <person name="Reid A.J."/>
            <person name="Thorpe P."/>
            <person name="Tsai I.J."/>
            <person name="Beasley H."/>
            <person name="Blok V."/>
            <person name="Cock P.J.A."/>
            <person name="Van den Akker S.E."/>
            <person name="Holroyd N."/>
            <person name="Hunt M."/>
            <person name="Mantelin S."/>
            <person name="Naghra H."/>
            <person name="Pain A."/>
            <person name="Palomares-Rius J.E."/>
            <person name="Zarowiecki M."/>
            <person name="Berriman M."/>
            <person name="Jones J.T."/>
            <person name="Urwin P.E."/>
        </authorList>
    </citation>
    <scope>NUCLEOTIDE SEQUENCE [LARGE SCALE GENOMIC DNA]</scope>
    <source>
        <strain evidence="7">Lindley</strain>
    </source>
</reference>
<dbReference type="PANTHER" id="PTHR47961">
    <property type="entry name" value="DNA POLYMERASE THETA, PUTATIVE (AFU_ORTHOLOGUE AFUA_1G05260)-RELATED"/>
    <property type="match status" value="1"/>
</dbReference>
<dbReference type="InterPro" id="IPR001650">
    <property type="entry name" value="Helicase_C-like"/>
</dbReference>
<dbReference type="SMART" id="SM00487">
    <property type="entry name" value="DEXDc"/>
    <property type="match status" value="1"/>
</dbReference>
<dbReference type="SMART" id="SM00490">
    <property type="entry name" value="HELICc"/>
    <property type="match status" value="1"/>
</dbReference>